<protein>
    <recommendedName>
        <fullName evidence="8">Rhodopsin domain-containing protein</fullName>
    </recommendedName>
</protein>
<dbReference type="InterPro" id="IPR052337">
    <property type="entry name" value="SAT4-like"/>
</dbReference>
<comment type="similarity">
    <text evidence="5">Belongs to the SAT4 family.</text>
</comment>
<sequence>MSSAATLPPNAFEDRSGTVIGVVAFCLFFSTLMVGLRLWTRKKIIDQLGIDDYACVAALLVTYGSGIAIAHMTKYGLGKHVYVMELQNIPLYLRDFYVSIVLYCASLLAIKMTFLFQYHRVLGIQKMRLVYIGAMVVVGGWALSQLLVGIFICSPIEGFWDSTVPSKCIPNIPQWYINAAGNIITDVAVFVLPLPAIWKLKMRRQYKFLLLGVFCLGFFTVVISIIRIRYLKLFEDFPWENVDSSCWSIGELTSAITCACLPTLKPLIVRHIPSLATERGRSSRGYAKATDATGSKSTH</sequence>
<dbReference type="PANTHER" id="PTHR33048">
    <property type="entry name" value="PTH11-LIKE INTEGRAL MEMBRANE PROTEIN (AFU_ORTHOLOGUE AFUA_5G11245)"/>
    <property type="match status" value="1"/>
</dbReference>
<evidence type="ECO:0000256" key="2">
    <source>
        <dbReference type="ARBA" id="ARBA00022692"/>
    </source>
</evidence>
<feature type="transmembrane region" description="Helical" evidence="7">
    <location>
        <begin position="52"/>
        <end position="76"/>
    </location>
</feature>
<feature type="non-terminal residue" evidence="9">
    <location>
        <position position="1"/>
    </location>
</feature>
<evidence type="ECO:0000256" key="6">
    <source>
        <dbReference type="SAM" id="MobiDB-lite"/>
    </source>
</evidence>
<name>A0AAE0IV03_9PEZI</name>
<evidence type="ECO:0000256" key="7">
    <source>
        <dbReference type="SAM" id="Phobius"/>
    </source>
</evidence>
<dbReference type="EMBL" id="JAUEPO010000002">
    <property type="protein sequence ID" value="KAK3331575.1"/>
    <property type="molecule type" value="Genomic_DNA"/>
</dbReference>
<evidence type="ECO:0000256" key="4">
    <source>
        <dbReference type="ARBA" id="ARBA00023136"/>
    </source>
</evidence>
<evidence type="ECO:0000313" key="9">
    <source>
        <dbReference type="EMBL" id="KAK3331575.1"/>
    </source>
</evidence>
<feature type="region of interest" description="Disordered" evidence="6">
    <location>
        <begin position="280"/>
        <end position="299"/>
    </location>
</feature>
<keyword evidence="3 7" id="KW-1133">Transmembrane helix</keyword>
<evidence type="ECO:0000256" key="3">
    <source>
        <dbReference type="ARBA" id="ARBA00022989"/>
    </source>
</evidence>
<keyword evidence="10" id="KW-1185">Reference proteome</keyword>
<reference evidence="9" key="1">
    <citation type="journal article" date="2023" name="Mol. Phylogenet. Evol.">
        <title>Genome-scale phylogeny and comparative genomics of the fungal order Sordariales.</title>
        <authorList>
            <person name="Hensen N."/>
            <person name="Bonometti L."/>
            <person name="Westerberg I."/>
            <person name="Brannstrom I.O."/>
            <person name="Guillou S."/>
            <person name="Cros-Aarteil S."/>
            <person name="Calhoun S."/>
            <person name="Haridas S."/>
            <person name="Kuo A."/>
            <person name="Mondo S."/>
            <person name="Pangilinan J."/>
            <person name="Riley R."/>
            <person name="LaButti K."/>
            <person name="Andreopoulos B."/>
            <person name="Lipzen A."/>
            <person name="Chen C."/>
            <person name="Yan M."/>
            <person name="Daum C."/>
            <person name="Ng V."/>
            <person name="Clum A."/>
            <person name="Steindorff A."/>
            <person name="Ohm R.A."/>
            <person name="Martin F."/>
            <person name="Silar P."/>
            <person name="Natvig D.O."/>
            <person name="Lalanne C."/>
            <person name="Gautier V."/>
            <person name="Ament-Velasquez S.L."/>
            <person name="Kruys A."/>
            <person name="Hutchinson M.I."/>
            <person name="Powell A.J."/>
            <person name="Barry K."/>
            <person name="Miller A.N."/>
            <person name="Grigoriev I.V."/>
            <person name="Debuchy R."/>
            <person name="Gladieux P."/>
            <person name="Hiltunen Thoren M."/>
            <person name="Johannesson H."/>
        </authorList>
    </citation>
    <scope>NUCLEOTIDE SEQUENCE</scope>
    <source>
        <strain evidence="9">SMH4131-1</strain>
    </source>
</reference>
<evidence type="ECO:0000313" key="10">
    <source>
        <dbReference type="Proteomes" id="UP001286456"/>
    </source>
</evidence>
<feature type="transmembrane region" description="Helical" evidence="7">
    <location>
        <begin position="208"/>
        <end position="230"/>
    </location>
</feature>
<dbReference type="AlphaFoldDB" id="A0AAE0IV03"/>
<dbReference type="InterPro" id="IPR049326">
    <property type="entry name" value="Rhodopsin_dom_fungi"/>
</dbReference>
<reference evidence="9" key="2">
    <citation type="submission" date="2023-06" db="EMBL/GenBank/DDBJ databases">
        <authorList>
            <consortium name="Lawrence Berkeley National Laboratory"/>
            <person name="Haridas S."/>
            <person name="Hensen N."/>
            <person name="Bonometti L."/>
            <person name="Westerberg I."/>
            <person name="Brannstrom I.O."/>
            <person name="Guillou S."/>
            <person name="Cros-Aarteil S."/>
            <person name="Calhoun S."/>
            <person name="Kuo A."/>
            <person name="Mondo S."/>
            <person name="Pangilinan J."/>
            <person name="Riley R."/>
            <person name="Labutti K."/>
            <person name="Andreopoulos B."/>
            <person name="Lipzen A."/>
            <person name="Chen C."/>
            <person name="Yanf M."/>
            <person name="Daum C."/>
            <person name="Ng V."/>
            <person name="Clum A."/>
            <person name="Steindorff A."/>
            <person name="Ohm R."/>
            <person name="Martin F."/>
            <person name="Silar P."/>
            <person name="Natvig D."/>
            <person name="Lalanne C."/>
            <person name="Gautier V."/>
            <person name="Ament-Velasquez S.L."/>
            <person name="Kruys A."/>
            <person name="Hutchinson M.I."/>
            <person name="Powell A.J."/>
            <person name="Barry K."/>
            <person name="Miller A.N."/>
            <person name="Grigoriev I.V."/>
            <person name="Debuchy R."/>
            <person name="Gladieux P."/>
            <person name="Thoren M.H."/>
            <person name="Johannesson H."/>
        </authorList>
    </citation>
    <scope>NUCLEOTIDE SEQUENCE</scope>
    <source>
        <strain evidence="9">SMH4131-1</strain>
    </source>
</reference>
<comment type="subcellular location">
    <subcellularLocation>
        <location evidence="1">Membrane</location>
        <topology evidence="1">Multi-pass membrane protein</topology>
    </subcellularLocation>
</comment>
<evidence type="ECO:0000259" key="8">
    <source>
        <dbReference type="Pfam" id="PF20684"/>
    </source>
</evidence>
<evidence type="ECO:0000256" key="1">
    <source>
        <dbReference type="ARBA" id="ARBA00004141"/>
    </source>
</evidence>
<proteinExistence type="inferred from homology"/>
<dbReference type="PANTHER" id="PTHR33048:SF47">
    <property type="entry name" value="INTEGRAL MEMBRANE PROTEIN-RELATED"/>
    <property type="match status" value="1"/>
</dbReference>
<keyword evidence="4 7" id="KW-0472">Membrane</keyword>
<feature type="transmembrane region" description="Helical" evidence="7">
    <location>
        <begin position="20"/>
        <end position="40"/>
    </location>
</feature>
<feature type="transmembrane region" description="Helical" evidence="7">
    <location>
        <begin position="96"/>
        <end position="117"/>
    </location>
</feature>
<gene>
    <name evidence="9" type="ORF">B0T19DRAFT_366676</name>
</gene>
<keyword evidence="2 7" id="KW-0812">Transmembrane</keyword>
<comment type="caution">
    <text evidence="9">The sequence shown here is derived from an EMBL/GenBank/DDBJ whole genome shotgun (WGS) entry which is preliminary data.</text>
</comment>
<evidence type="ECO:0000256" key="5">
    <source>
        <dbReference type="ARBA" id="ARBA00038359"/>
    </source>
</evidence>
<feature type="transmembrane region" description="Helical" evidence="7">
    <location>
        <begin position="175"/>
        <end position="196"/>
    </location>
</feature>
<organism evidence="9 10">
    <name type="scientific">Cercophora scortea</name>
    <dbReference type="NCBI Taxonomy" id="314031"/>
    <lineage>
        <taxon>Eukaryota</taxon>
        <taxon>Fungi</taxon>
        <taxon>Dikarya</taxon>
        <taxon>Ascomycota</taxon>
        <taxon>Pezizomycotina</taxon>
        <taxon>Sordariomycetes</taxon>
        <taxon>Sordariomycetidae</taxon>
        <taxon>Sordariales</taxon>
        <taxon>Lasiosphaeriaceae</taxon>
        <taxon>Cercophora</taxon>
    </lineage>
</organism>
<dbReference type="Proteomes" id="UP001286456">
    <property type="component" value="Unassembled WGS sequence"/>
</dbReference>
<accession>A0AAE0IV03</accession>
<dbReference type="GO" id="GO:0016020">
    <property type="term" value="C:membrane"/>
    <property type="evidence" value="ECO:0007669"/>
    <property type="project" value="UniProtKB-SubCell"/>
</dbReference>
<feature type="domain" description="Rhodopsin" evidence="8">
    <location>
        <begin position="36"/>
        <end position="269"/>
    </location>
</feature>
<feature type="transmembrane region" description="Helical" evidence="7">
    <location>
        <begin position="129"/>
        <end position="152"/>
    </location>
</feature>
<dbReference type="Pfam" id="PF20684">
    <property type="entry name" value="Fung_rhodopsin"/>
    <property type="match status" value="1"/>
</dbReference>